<dbReference type="EMBL" id="JAHBMH010000007">
    <property type="protein sequence ID" value="KAK1939548.1"/>
    <property type="molecule type" value="Genomic_DNA"/>
</dbReference>
<keyword evidence="7" id="KW-0472">Membrane</keyword>
<evidence type="ECO:0000313" key="9">
    <source>
        <dbReference type="EMBL" id="KAK1939548.1"/>
    </source>
</evidence>
<sequence length="841" mass="94304">MADNIRHVITVSDNGEMGSNAAYSLQSPSIEMDASKDLPNPNSGISHVMGLDHPFGVVFQGPVVFGRLINGEECLAAISRVLSALENSLDMYYNSGTHRRTIKGMPSCYSMPPPFVYDSAGIFSNRTYAQAFKETDVERLYGLNVSSIMHKRYVVANAVVLAVTLATWAVVTSLAGSSEFVGNNESIIMNAFNVVTTVTCGLLILTAGVWFRCLRHLGEYSCYVSYSLVCLSSPLIHLLQIMALWVTLNYVVQGLSADVTKNSYRVVTIGAILWASNFVFGLGIIVIMDLFLPLRSCWSIVAHISHVAFHLMGIITTLLMQPHPIIWVYGALKILIYAAIVACCFWFGCNKEFELRRHFLAWASELIKAKDTEKPDVHDTAAPESWYDGVSRHNVQCPVDTQLAKVQQYSLKLMHTLQDCMNMMRSGEKFYTVPYDDLDIRDNQLEVMDAYVWGSKERLSIRALASIKTVDMDLGSQIEREFSITYKPLSTSDMDAITAMDRSSLISHWNFDVLKYFQTAKSPFISLGYGLLARYGEHCNVEKSTILNFLSVLEGLYRDVPYHNKIHGAMVAQKIMCLANYIGLLDKMTILEEAVMVVSALAHDVGHPARNNAFFVRTHHPIAQIYNDNSVLENFHAACTFKILRIHDCNLFSVHEHDSFRSQMIELILATDTVDHFQMVSQFNMKCTDADFSFNDPKSRAATSKMLIKAADVSAPTMLWESSLEWVERLMGEFYSQGDEESALGIPISALCDRTHHDQVAKSQTAFLKIIVSPLYQSIALVKKTKEIESILQQLEENTAKWHEMQTSEITVSPYKFEGYGTTLDVSWIFSAMDLSPCNSI</sequence>
<dbReference type="InterPro" id="IPR023174">
    <property type="entry name" value="PDEase_CS"/>
</dbReference>
<dbReference type="AlphaFoldDB" id="A0AAD9LK13"/>
<feature type="binding site" evidence="4">
    <location>
        <position position="764"/>
    </location>
    <ligand>
        <name>AMP</name>
        <dbReference type="ChEBI" id="CHEBI:456215"/>
    </ligand>
</feature>
<dbReference type="Pfam" id="PF00233">
    <property type="entry name" value="PDEase_I"/>
    <property type="match status" value="1"/>
</dbReference>
<feature type="binding site" evidence="5">
    <location>
        <position position="604"/>
    </location>
    <ligand>
        <name>Zn(2+)</name>
        <dbReference type="ChEBI" id="CHEBI:29105"/>
        <label>1</label>
    </ligand>
</feature>
<dbReference type="PROSITE" id="PS00126">
    <property type="entry name" value="PDEASE_I_1"/>
    <property type="match status" value="1"/>
</dbReference>
<gene>
    <name evidence="9" type="ORF">X943_000926</name>
</gene>
<dbReference type="GO" id="GO:0004114">
    <property type="term" value="F:3',5'-cyclic-nucleotide phosphodiesterase activity"/>
    <property type="evidence" value="ECO:0007669"/>
    <property type="project" value="InterPro"/>
</dbReference>
<comment type="caution">
    <text evidence="9">The sequence shown here is derived from an EMBL/GenBank/DDBJ whole genome shotgun (WGS) entry which is preliminary data.</text>
</comment>
<feature type="transmembrane region" description="Helical" evidence="7">
    <location>
        <begin position="266"/>
        <end position="288"/>
    </location>
</feature>
<keyword evidence="7" id="KW-0812">Transmembrane</keyword>
<dbReference type="PROSITE" id="PS51845">
    <property type="entry name" value="PDEASE_I_2"/>
    <property type="match status" value="1"/>
</dbReference>
<feature type="binding site" evidence="5">
    <location>
        <position position="712"/>
    </location>
    <ligand>
        <name>Zn(2+)</name>
        <dbReference type="ChEBI" id="CHEBI:29105"/>
        <label>1</label>
    </ligand>
</feature>
<feature type="binding site" evidence="5">
    <location>
        <position position="604"/>
    </location>
    <ligand>
        <name>Zn(2+)</name>
        <dbReference type="ChEBI" id="CHEBI:29105"/>
        <label>2</label>
    </ligand>
</feature>
<evidence type="ECO:0000256" key="2">
    <source>
        <dbReference type="ARBA" id="ARBA00022801"/>
    </source>
</evidence>
<feature type="transmembrane region" description="Helical" evidence="7">
    <location>
        <begin position="223"/>
        <end position="246"/>
    </location>
</feature>
<evidence type="ECO:0000256" key="6">
    <source>
        <dbReference type="RuleBase" id="RU363067"/>
    </source>
</evidence>
<evidence type="ECO:0000256" key="7">
    <source>
        <dbReference type="SAM" id="Phobius"/>
    </source>
</evidence>
<dbReference type="GO" id="GO:0007165">
    <property type="term" value="P:signal transduction"/>
    <property type="evidence" value="ECO:0007669"/>
    <property type="project" value="InterPro"/>
</dbReference>
<dbReference type="CDD" id="cd00077">
    <property type="entry name" value="HDc"/>
    <property type="match status" value="1"/>
</dbReference>
<dbReference type="SMART" id="SM00471">
    <property type="entry name" value="HDc"/>
    <property type="match status" value="1"/>
</dbReference>
<proteinExistence type="inferred from homology"/>
<evidence type="ECO:0000259" key="8">
    <source>
        <dbReference type="PROSITE" id="PS51845"/>
    </source>
</evidence>
<dbReference type="EC" id="3.1.4.-" evidence="6"/>
<feature type="binding site" evidence="4">
    <location>
        <begin position="563"/>
        <end position="567"/>
    </location>
    <ligand>
        <name>AMP</name>
        <dbReference type="ChEBI" id="CHEBI:456215"/>
    </ligand>
</feature>
<dbReference type="SUPFAM" id="SSF109604">
    <property type="entry name" value="HD-domain/PDEase-like"/>
    <property type="match status" value="1"/>
</dbReference>
<feature type="binding site" evidence="4">
    <location>
        <position position="604"/>
    </location>
    <ligand>
        <name>AMP</name>
        <dbReference type="ChEBI" id="CHEBI:456215"/>
    </ligand>
</feature>
<keyword evidence="2 6" id="KW-0378">Hydrolase</keyword>
<dbReference type="GO" id="GO:0046872">
    <property type="term" value="F:metal ion binding"/>
    <property type="evidence" value="ECO:0007669"/>
    <property type="project" value="UniProtKB-KW"/>
</dbReference>
<comment type="similarity">
    <text evidence="6">Belongs to the cyclic nucleotide phosphodiesterase family.</text>
</comment>
<organism evidence="9 10">
    <name type="scientific">Babesia divergens</name>
    <dbReference type="NCBI Taxonomy" id="32595"/>
    <lineage>
        <taxon>Eukaryota</taxon>
        <taxon>Sar</taxon>
        <taxon>Alveolata</taxon>
        <taxon>Apicomplexa</taxon>
        <taxon>Aconoidasida</taxon>
        <taxon>Piroplasmida</taxon>
        <taxon>Babesiidae</taxon>
        <taxon>Babesia</taxon>
    </lineage>
</organism>
<keyword evidence="7" id="KW-1133">Transmembrane helix</keyword>
<dbReference type="InterPro" id="IPR023088">
    <property type="entry name" value="PDEase"/>
</dbReference>
<feature type="binding site" evidence="5">
    <location>
        <position position="567"/>
    </location>
    <ligand>
        <name>Zn(2+)</name>
        <dbReference type="ChEBI" id="CHEBI:29105"/>
        <label>1</label>
    </ligand>
</feature>
<feature type="transmembrane region" description="Helical" evidence="7">
    <location>
        <begin position="326"/>
        <end position="349"/>
    </location>
</feature>
<keyword evidence="10" id="KW-1185">Reference proteome</keyword>
<feature type="transmembrane region" description="Helical" evidence="7">
    <location>
        <begin position="187"/>
        <end position="211"/>
    </location>
</feature>
<evidence type="ECO:0000256" key="1">
    <source>
        <dbReference type="ARBA" id="ARBA00022723"/>
    </source>
</evidence>
<feature type="transmembrane region" description="Helical" evidence="7">
    <location>
        <begin position="300"/>
        <end position="320"/>
    </location>
</feature>
<dbReference type="InterPro" id="IPR003607">
    <property type="entry name" value="HD/PDEase_dom"/>
</dbReference>
<protein>
    <recommendedName>
        <fullName evidence="6">Phosphodiesterase</fullName>
        <ecNumber evidence="6">3.1.4.-</ecNumber>
    </recommendedName>
</protein>
<accession>A0AAD9LK13</accession>
<evidence type="ECO:0000256" key="3">
    <source>
        <dbReference type="PIRSR" id="PIRSR623088-1"/>
    </source>
</evidence>
<dbReference type="PRINTS" id="PR00387">
    <property type="entry name" value="PDIESTERASE1"/>
</dbReference>
<keyword evidence="1 5" id="KW-0479">Metal-binding</keyword>
<dbReference type="Proteomes" id="UP001195914">
    <property type="component" value="Unassembled WGS sequence"/>
</dbReference>
<feature type="transmembrane region" description="Helical" evidence="7">
    <location>
        <begin position="153"/>
        <end position="175"/>
    </location>
</feature>
<comment type="cofactor">
    <cofactor evidence="6">
        <name>a divalent metal cation</name>
        <dbReference type="ChEBI" id="CHEBI:60240"/>
    </cofactor>
    <text evidence="6">Binds 2 divalent metal cations per subunit. Site 1 may preferentially bind zinc ions, while site 2 has a preference for magnesium and/or manganese ions.</text>
</comment>
<dbReference type="PANTHER" id="PTHR11347">
    <property type="entry name" value="CYCLIC NUCLEOTIDE PHOSPHODIESTERASE"/>
    <property type="match status" value="1"/>
</dbReference>
<feature type="binding site" evidence="4">
    <location>
        <position position="712"/>
    </location>
    <ligand>
        <name>AMP</name>
        <dbReference type="ChEBI" id="CHEBI:456215"/>
    </ligand>
</feature>
<dbReference type="InterPro" id="IPR036971">
    <property type="entry name" value="PDEase_catalytic_dom_sf"/>
</dbReference>
<feature type="active site" description="Proton donor" evidence="3">
    <location>
        <position position="563"/>
    </location>
</feature>
<name>A0AAD9LK13_BABDI</name>
<reference evidence="9" key="2">
    <citation type="submission" date="2021-05" db="EMBL/GenBank/DDBJ databases">
        <authorList>
            <person name="Pain A."/>
        </authorList>
    </citation>
    <scope>NUCLEOTIDE SEQUENCE</scope>
    <source>
        <strain evidence="9">1802A</strain>
    </source>
</reference>
<evidence type="ECO:0000256" key="5">
    <source>
        <dbReference type="PIRSR" id="PIRSR623088-3"/>
    </source>
</evidence>
<feature type="binding site" evidence="5">
    <location>
        <position position="603"/>
    </location>
    <ligand>
        <name>Zn(2+)</name>
        <dbReference type="ChEBI" id="CHEBI:29105"/>
        <label>1</label>
    </ligand>
</feature>
<evidence type="ECO:0000256" key="4">
    <source>
        <dbReference type="PIRSR" id="PIRSR623088-2"/>
    </source>
</evidence>
<evidence type="ECO:0000313" key="10">
    <source>
        <dbReference type="Proteomes" id="UP001195914"/>
    </source>
</evidence>
<dbReference type="InterPro" id="IPR002073">
    <property type="entry name" value="PDEase_catalytic_dom"/>
</dbReference>
<reference evidence="9" key="1">
    <citation type="journal article" date="2014" name="Nucleic Acids Res.">
        <title>The evolutionary dynamics of variant antigen genes in Babesia reveal a history of genomic innovation underlying host-parasite interaction.</title>
        <authorList>
            <person name="Jackson A.P."/>
            <person name="Otto T.D."/>
            <person name="Darby A."/>
            <person name="Ramaprasad A."/>
            <person name="Xia D."/>
            <person name="Echaide I.E."/>
            <person name="Farber M."/>
            <person name="Gahlot S."/>
            <person name="Gamble J."/>
            <person name="Gupta D."/>
            <person name="Gupta Y."/>
            <person name="Jackson L."/>
            <person name="Malandrin L."/>
            <person name="Malas T.B."/>
            <person name="Moussa E."/>
            <person name="Nair M."/>
            <person name="Reid A.J."/>
            <person name="Sanders M."/>
            <person name="Sharma J."/>
            <person name="Tracey A."/>
            <person name="Quail M.A."/>
            <person name="Weir W."/>
            <person name="Wastling J.M."/>
            <person name="Hall N."/>
            <person name="Willadsen P."/>
            <person name="Lingelbach K."/>
            <person name="Shiels B."/>
            <person name="Tait A."/>
            <person name="Berriman M."/>
            <person name="Allred D.R."/>
            <person name="Pain A."/>
        </authorList>
    </citation>
    <scope>NUCLEOTIDE SEQUENCE</scope>
    <source>
        <strain evidence="9">1802A</strain>
    </source>
</reference>
<feature type="domain" description="PDEase" evidence="8">
    <location>
        <begin position="470"/>
        <end position="809"/>
    </location>
</feature>
<dbReference type="Gene3D" id="1.10.1300.10">
    <property type="entry name" value="3'5'-cyclic nucleotide phosphodiesterase, catalytic domain"/>
    <property type="match status" value="1"/>
</dbReference>